<evidence type="ECO:0000313" key="2">
    <source>
        <dbReference type="EMBL" id="KAL0277745.1"/>
    </source>
</evidence>
<feature type="compositionally biased region" description="Polar residues" evidence="1">
    <location>
        <begin position="114"/>
        <end position="129"/>
    </location>
</feature>
<evidence type="ECO:0000256" key="1">
    <source>
        <dbReference type="SAM" id="MobiDB-lite"/>
    </source>
</evidence>
<reference evidence="2" key="1">
    <citation type="journal article" date="2024" name="Gigascience">
        <title>Chromosome-level genome of the poultry shaft louse Menopon gallinae provides insight into the host-switching and adaptive evolution of parasitic lice.</title>
        <authorList>
            <person name="Xu Y."/>
            <person name="Ma L."/>
            <person name="Liu S."/>
            <person name="Liang Y."/>
            <person name="Liu Q."/>
            <person name="He Z."/>
            <person name="Tian L."/>
            <person name="Duan Y."/>
            <person name="Cai W."/>
            <person name="Li H."/>
            <person name="Song F."/>
        </authorList>
    </citation>
    <scope>NUCLEOTIDE SEQUENCE</scope>
    <source>
        <strain evidence="2">Cailab_2023a</strain>
    </source>
</reference>
<name>A0AAW2I5U4_9NEOP</name>
<organism evidence="2">
    <name type="scientific">Menopon gallinae</name>
    <name type="common">poultry shaft louse</name>
    <dbReference type="NCBI Taxonomy" id="328185"/>
    <lineage>
        <taxon>Eukaryota</taxon>
        <taxon>Metazoa</taxon>
        <taxon>Ecdysozoa</taxon>
        <taxon>Arthropoda</taxon>
        <taxon>Hexapoda</taxon>
        <taxon>Insecta</taxon>
        <taxon>Pterygota</taxon>
        <taxon>Neoptera</taxon>
        <taxon>Paraneoptera</taxon>
        <taxon>Psocodea</taxon>
        <taxon>Troctomorpha</taxon>
        <taxon>Phthiraptera</taxon>
        <taxon>Amblycera</taxon>
        <taxon>Menoponidae</taxon>
        <taxon>Menopon</taxon>
    </lineage>
</organism>
<feature type="region of interest" description="Disordered" evidence="1">
    <location>
        <begin position="92"/>
        <end position="164"/>
    </location>
</feature>
<accession>A0AAW2I5U4</accession>
<feature type="compositionally biased region" description="Low complexity" evidence="1">
    <location>
        <begin position="25"/>
        <end position="43"/>
    </location>
</feature>
<proteinExistence type="predicted"/>
<protein>
    <submittedName>
        <fullName evidence="2">Uncharacterized protein</fullName>
    </submittedName>
</protein>
<feature type="compositionally biased region" description="Basic and acidic residues" evidence="1">
    <location>
        <begin position="130"/>
        <end position="144"/>
    </location>
</feature>
<comment type="caution">
    <text evidence="2">The sequence shown here is derived from an EMBL/GenBank/DDBJ whole genome shotgun (WGS) entry which is preliminary data.</text>
</comment>
<dbReference type="AlphaFoldDB" id="A0AAW2I5U4"/>
<dbReference type="EMBL" id="JARGDH010000002">
    <property type="protein sequence ID" value="KAL0277745.1"/>
    <property type="molecule type" value="Genomic_DNA"/>
</dbReference>
<gene>
    <name evidence="2" type="ORF">PYX00_004926</name>
</gene>
<feature type="compositionally biased region" description="Basic and acidic residues" evidence="1">
    <location>
        <begin position="155"/>
        <end position="164"/>
    </location>
</feature>
<sequence length="426" mass="47368">MQEHPNYKYRPRRRKHNKRGGGSSPPGLGSPSSSTSGGRRPSSTPGPYPGSPSNKYPYGFSVQQNNFIHQVASPMQSPYYYSKSPNAFGSPYSSTPILHTPEASPPGTPELKTETVQQPQNSLDSIQSDDQPKDIKVENIDKDATLPTPEMSPMEPEKDAEKKKSYSYDVLNQGYRFGRYQQGGYGSTSLGLGYHNSAGVTQTPIAAMSLTNGVVMMCSNQRTYEHTGIVTGTYFPPVATPQDSHVLSATANTSNHNMYSPTTANITQPTSSYINEPYTNTSSYQNMLRTDPYTPNTQVPVLGNDDRSQSYPNHTTTTNHLNFIQPSMESIAQDMIIPTDGNDLEPCVDRSEFDKYIKYNRGCDNQRMDSNHNYPHHIPAPQPNYYQNVEVVKSEHNFANQTFEQMKSEDDFSVILAGVRKTCYSS</sequence>
<feature type="compositionally biased region" description="Basic residues" evidence="1">
    <location>
        <begin position="7"/>
        <end position="19"/>
    </location>
</feature>
<feature type="region of interest" description="Disordered" evidence="1">
    <location>
        <begin position="1"/>
        <end position="61"/>
    </location>
</feature>